<evidence type="ECO:0000256" key="1">
    <source>
        <dbReference type="SAM" id="MobiDB-lite"/>
    </source>
</evidence>
<dbReference type="Proteomes" id="UP000299102">
    <property type="component" value="Unassembled WGS sequence"/>
</dbReference>
<sequence>MLFATTVSSTTARPSRRPFRVASRRRTSTTSTTTPEPTTVAGEFLQDLDENESVEDPESKPRVVTSTDKTPKTTRRKPTLLKDQNDQKDQDDQKDQNYQKYQDDQKDQNPSATNEEENKRQSKKFSASVKQNQLETMLRNAVSSREEEEAPIAEDPQVSDFSDDISAETAIAIAAHQLLTAPPPSTIDYDEENNRKTTRPYSTARDDVDLTDIARTERVTKKRPTSTPISIVEFSSTTTYKKPEYTTDYEAPQYTQTQAQTVSEYTEPVVQTNSAGYTGVSSPQLGPSTARYLGTSEKYLTIPVDEFSYSTDAYAGGLSREPSYFTREYLLESPITKSYDDEYQYLSPPTTPPTTRKPPKRTFHRKISTTLRPSTQPYVIATSTTSTTTKPRRVTTKKTVQTTKQPARTYRPIDNYDYYDETEEKVVDKYLEGTKVVVHATGTFVEHNIPLTIHGCARVSSLAALPIWTYMGGDFKWLKIPVSLLRNSGYISINVSSIECLDIGNFPHPTSCKKFISCARMESGDIIGWEYICPKGLSFDPVGGICNWSAGLGCDEK</sequence>
<feature type="compositionally biased region" description="Basic and acidic residues" evidence="1">
    <location>
        <begin position="83"/>
        <end position="107"/>
    </location>
</feature>
<dbReference type="InterPro" id="IPR002557">
    <property type="entry name" value="Chitin-bd_dom"/>
</dbReference>
<organism evidence="3 4">
    <name type="scientific">Eumeta variegata</name>
    <name type="common">Bagworm moth</name>
    <name type="synonym">Eumeta japonica</name>
    <dbReference type="NCBI Taxonomy" id="151549"/>
    <lineage>
        <taxon>Eukaryota</taxon>
        <taxon>Metazoa</taxon>
        <taxon>Ecdysozoa</taxon>
        <taxon>Arthropoda</taxon>
        <taxon>Hexapoda</taxon>
        <taxon>Insecta</taxon>
        <taxon>Pterygota</taxon>
        <taxon>Neoptera</taxon>
        <taxon>Endopterygota</taxon>
        <taxon>Lepidoptera</taxon>
        <taxon>Glossata</taxon>
        <taxon>Ditrysia</taxon>
        <taxon>Tineoidea</taxon>
        <taxon>Psychidae</taxon>
        <taxon>Oiketicinae</taxon>
        <taxon>Eumeta</taxon>
    </lineage>
</organism>
<evidence type="ECO:0000259" key="2">
    <source>
        <dbReference type="PROSITE" id="PS50940"/>
    </source>
</evidence>
<feature type="compositionally biased region" description="Polar residues" evidence="1">
    <location>
        <begin position="124"/>
        <end position="135"/>
    </location>
</feature>
<evidence type="ECO:0000313" key="3">
    <source>
        <dbReference type="EMBL" id="GBP48972.1"/>
    </source>
</evidence>
<protein>
    <recommendedName>
        <fullName evidence="2">Chitin-binding type-2 domain-containing protein</fullName>
    </recommendedName>
</protein>
<feature type="compositionally biased region" description="Low complexity" evidence="1">
    <location>
        <begin position="28"/>
        <end position="39"/>
    </location>
</feature>
<feature type="region of interest" description="Disordered" evidence="1">
    <location>
        <begin position="341"/>
        <end position="361"/>
    </location>
</feature>
<evidence type="ECO:0000313" key="4">
    <source>
        <dbReference type="Proteomes" id="UP000299102"/>
    </source>
</evidence>
<dbReference type="GO" id="GO:0005576">
    <property type="term" value="C:extracellular region"/>
    <property type="evidence" value="ECO:0007669"/>
    <property type="project" value="InterPro"/>
</dbReference>
<dbReference type="Gene3D" id="2.170.140.10">
    <property type="entry name" value="Chitin binding domain"/>
    <property type="match status" value="1"/>
</dbReference>
<keyword evidence="4" id="KW-1185">Reference proteome</keyword>
<comment type="caution">
    <text evidence="3">The sequence shown here is derived from an EMBL/GenBank/DDBJ whole genome shotgun (WGS) entry which is preliminary data.</text>
</comment>
<feature type="domain" description="Chitin-binding type-2" evidence="2">
    <location>
        <begin position="497"/>
        <end position="556"/>
    </location>
</feature>
<accession>A0A4C1WER7</accession>
<dbReference type="GO" id="GO:0008061">
    <property type="term" value="F:chitin binding"/>
    <property type="evidence" value="ECO:0007669"/>
    <property type="project" value="InterPro"/>
</dbReference>
<feature type="region of interest" description="Disordered" evidence="1">
    <location>
        <begin position="182"/>
        <end position="202"/>
    </location>
</feature>
<feature type="compositionally biased region" description="Basic residues" evidence="1">
    <location>
        <begin position="14"/>
        <end position="27"/>
    </location>
</feature>
<dbReference type="Pfam" id="PF01607">
    <property type="entry name" value="CBM_14"/>
    <property type="match status" value="1"/>
</dbReference>
<dbReference type="AlphaFoldDB" id="A0A4C1WER7"/>
<dbReference type="InterPro" id="IPR036508">
    <property type="entry name" value="Chitin-bd_dom_sf"/>
</dbReference>
<feature type="compositionally biased region" description="Polar residues" evidence="1">
    <location>
        <begin position="1"/>
        <end position="11"/>
    </location>
</feature>
<dbReference type="SUPFAM" id="SSF57625">
    <property type="entry name" value="Invertebrate chitin-binding proteins"/>
    <property type="match status" value="1"/>
</dbReference>
<gene>
    <name evidence="3" type="ORF">EVAR_32309_1</name>
</gene>
<dbReference type="STRING" id="151549.A0A4C1WER7"/>
<dbReference type="EMBL" id="BGZK01000534">
    <property type="protein sequence ID" value="GBP48972.1"/>
    <property type="molecule type" value="Genomic_DNA"/>
</dbReference>
<name>A0A4C1WER7_EUMVA</name>
<reference evidence="3 4" key="1">
    <citation type="journal article" date="2019" name="Commun. Biol.">
        <title>The bagworm genome reveals a unique fibroin gene that provides high tensile strength.</title>
        <authorList>
            <person name="Kono N."/>
            <person name="Nakamura H."/>
            <person name="Ohtoshi R."/>
            <person name="Tomita M."/>
            <person name="Numata K."/>
            <person name="Arakawa K."/>
        </authorList>
    </citation>
    <scope>NUCLEOTIDE SEQUENCE [LARGE SCALE GENOMIC DNA]</scope>
</reference>
<feature type="region of interest" description="Disordered" evidence="1">
    <location>
        <begin position="1"/>
        <end position="156"/>
    </location>
</feature>
<proteinExistence type="predicted"/>
<dbReference type="OrthoDB" id="76388at2759"/>
<feature type="compositionally biased region" description="Acidic residues" evidence="1">
    <location>
        <begin position="46"/>
        <end position="56"/>
    </location>
</feature>
<dbReference type="PROSITE" id="PS50940">
    <property type="entry name" value="CHIT_BIND_II"/>
    <property type="match status" value="1"/>
</dbReference>
<dbReference type="SMART" id="SM00494">
    <property type="entry name" value="ChtBD2"/>
    <property type="match status" value="1"/>
</dbReference>